<sequence length="160" mass="17329">MMISPQPETQQVPMPRATTAAWLVMPPRTVRMPWELCIPSMSSGLVSSRTRITFLPRPTHFITSSAENTTRPVAAPGEAGKPLPMGLVLFRILMSNWGWSSASNCLGSTVMTASSSVIMPSSTRSHAIFSAAAAVRLPLLVWSMKSFFASMVNSISCISR</sequence>
<reference evidence="1" key="1">
    <citation type="submission" date="2019-08" db="EMBL/GenBank/DDBJ databases">
        <authorList>
            <person name="Kucharzyk K."/>
            <person name="Murdoch R.W."/>
            <person name="Higgins S."/>
            <person name="Loffler F."/>
        </authorList>
    </citation>
    <scope>NUCLEOTIDE SEQUENCE</scope>
</reference>
<accession>A0A645IQQ1</accession>
<organism evidence="1">
    <name type="scientific">bioreactor metagenome</name>
    <dbReference type="NCBI Taxonomy" id="1076179"/>
    <lineage>
        <taxon>unclassified sequences</taxon>
        <taxon>metagenomes</taxon>
        <taxon>ecological metagenomes</taxon>
    </lineage>
</organism>
<proteinExistence type="predicted"/>
<evidence type="ECO:0000313" key="1">
    <source>
        <dbReference type="EMBL" id="MPN53426.1"/>
    </source>
</evidence>
<dbReference type="EMBL" id="VSSQ01120540">
    <property type="protein sequence ID" value="MPN53426.1"/>
    <property type="molecule type" value="Genomic_DNA"/>
</dbReference>
<protein>
    <submittedName>
        <fullName evidence="1">Uncharacterized protein</fullName>
    </submittedName>
</protein>
<dbReference type="AlphaFoldDB" id="A0A645IQQ1"/>
<name>A0A645IQQ1_9ZZZZ</name>
<comment type="caution">
    <text evidence="1">The sequence shown here is derived from an EMBL/GenBank/DDBJ whole genome shotgun (WGS) entry which is preliminary data.</text>
</comment>
<gene>
    <name evidence="1" type="ORF">SDC9_201090</name>
</gene>